<dbReference type="Pfam" id="PF07883">
    <property type="entry name" value="Cupin_2"/>
    <property type="match status" value="1"/>
</dbReference>
<dbReference type="InterPro" id="IPR013096">
    <property type="entry name" value="Cupin_2"/>
</dbReference>
<dbReference type="PANTHER" id="PTHR36440:SF1">
    <property type="entry name" value="PUTATIVE (AFU_ORTHOLOGUE AFUA_8G07350)-RELATED"/>
    <property type="match status" value="1"/>
</dbReference>
<dbReference type="RefSeq" id="WP_073052488.1">
    <property type="nucleotide sequence ID" value="NZ_FQUP01000001.1"/>
</dbReference>
<protein>
    <submittedName>
        <fullName evidence="2">Cupin domain protein</fullName>
    </submittedName>
</protein>
<dbReference type="InterPro" id="IPR014710">
    <property type="entry name" value="RmlC-like_jellyroll"/>
</dbReference>
<feature type="domain" description="Cupin type-2" evidence="1">
    <location>
        <begin position="46"/>
        <end position="111"/>
    </location>
</feature>
<dbReference type="InterPro" id="IPR011051">
    <property type="entry name" value="RmlC_Cupin_sf"/>
</dbReference>
<dbReference type="EMBL" id="FQUP01000001">
    <property type="protein sequence ID" value="SHF25125.1"/>
    <property type="molecule type" value="Genomic_DNA"/>
</dbReference>
<evidence type="ECO:0000313" key="2">
    <source>
        <dbReference type="EMBL" id="SHF25125.1"/>
    </source>
</evidence>
<dbReference type="SUPFAM" id="SSF51182">
    <property type="entry name" value="RmlC-like cupins"/>
    <property type="match status" value="1"/>
</dbReference>
<dbReference type="OrthoDB" id="9791637at2"/>
<gene>
    <name evidence="2" type="ORF">SAMN02745157_2010</name>
</gene>
<evidence type="ECO:0000313" key="3">
    <source>
        <dbReference type="Proteomes" id="UP000184485"/>
    </source>
</evidence>
<dbReference type="Proteomes" id="UP000184485">
    <property type="component" value="Unassembled WGS sequence"/>
</dbReference>
<dbReference type="PANTHER" id="PTHR36440">
    <property type="entry name" value="PUTATIVE (AFU_ORTHOLOGUE AFUA_8G07350)-RELATED"/>
    <property type="match status" value="1"/>
</dbReference>
<dbReference type="InterPro" id="IPR053146">
    <property type="entry name" value="QDO-like"/>
</dbReference>
<name>A0A1M5A4I5_9HYPH</name>
<organism evidence="2 3">
    <name type="scientific">Kaistia soli DSM 19436</name>
    <dbReference type="NCBI Taxonomy" id="1122133"/>
    <lineage>
        <taxon>Bacteria</taxon>
        <taxon>Pseudomonadati</taxon>
        <taxon>Pseudomonadota</taxon>
        <taxon>Alphaproteobacteria</taxon>
        <taxon>Hyphomicrobiales</taxon>
        <taxon>Kaistiaceae</taxon>
        <taxon>Kaistia</taxon>
    </lineage>
</organism>
<dbReference type="STRING" id="1122133.SAMN02745157_2010"/>
<accession>A0A1M5A4I5</accession>
<dbReference type="Gene3D" id="2.60.120.10">
    <property type="entry name" value="Jelly Rolls"/>
    <property type="match status" value="1"/>
</dbReference>
<sequence>MPALDAHRRINPADEIIATKGLTIRFLLTGEDSNGSIASFELMVPHAGGLPVPAHSHGHYEESIYGLEGVLSLTIDGEVVTVGPGELVCIPRGAIHRFDNKGTEDARVLCVITPAAIGPAYFREAFAVISDAAGGPPDRARMMEIMRRHGLTPAAPPTL</sequence>
<dbReference type="AlphaFoldDB" id="A0A1M5A4I5"/>
<keyword evidence="3" id="KW-1185">Reference proteome</keyword>
<reference evidence="2 3" key="1">
    <citation type="submission" date="2016-11" db="EMBL/GenBank/DDBJ databases">
        <authorList>
            <person name="Jaros S."/>
            <person name="Januszkiewicz K."/>
            <person name="Wedrychowicz H."/>
        </authorList>
    </citation>
    <scope>NUCLEOTIDE SEQUENCE [LARGE SCALE GENOMIC DNA]</scope>
    <source>
        <strain evidence="2 3">DSM 19436</strain>
    </source>
</reference>
<proteinExistence type="predicted"/>
<evidence type="ECO:0000259" key="1">
    <source>
        <dbReference type="Pfam" id="PF07883"/>
    </source>
</evidence>